<keyword evidence="4 14" id="KW-0808">Transferase</keyword>
<evidence type="ECO:0000256" key="4">
    <source>
        <dbReference type="ARBA" id="ARBA00022679"/>
    </source>
</evidence>
<evidence type="ECO:0000256" key="9">
    <source>
        <dbReference type="ARBA" id="ARBA00022989"/>
    </source>
</evidence>
<keyword evidence="11 12" id="KW-0472">Membrane</keyword>
<keyword evidence="15" id="KW-1185">Reference proteome</keyword>
<name>A0ABW0HRT8_9BACL</name>
<feature type="transmembrane region" description="Helical" evidence="12">
    <location>
        <begin position="281"/>
        <end position="300"/>
    </location>
</feature>
<evidence type="ECO:0000256" key="5">
    <source>
        <dbReference type="ARBA" id="ARBA00022692"/>
    </source>
</evidence>
<dbReference type="Proteomes" id="UP001596113">
    <property type="component" value="Unassembled WGS sequence"/>
</dbReference>
<dbReference type="RefSeq" id="WP_378131659.1">
    <property type="nucleotide sequence ID" value="NZ_JBHSMI010000015.1"/>
</dbReference>
<keyword evidence="9 12" id="KW-1133">Transmembrane helix</keyword>
<dbReference type="CDD" id="cd06225">
    <property type="entry name" value="HAMP"/>
    <property type="match status" value="1"/>
</dbReference>
<evidence type="ECO:0000256" key="11">
    <source>
        <dbReference type="ARBA" id="ARBA00023136"/>
    </source>
</evidence>
<dbReference type="Gene3D" id="6.10.340.10">
    <property type="match status" value="1"/>
</dbReference>
<dbReference type="EMBL" id="JBHSMI010000015">
    <property type="protein sequence ID" value="MFC5402842.1"/>
    <property type="molecule type" value="Genomic_DNA"/>
</dbReference>
<dbReference type="PANTHER" id="PTHR34220">
    <property type="entry name" value="SENSOR HISTIDINE KINASE YPDA"/>
    <property type="match status" value="1"/>
</dbReference>
<dbReference type="PROSITE" id="PS50885">
    <property type="entry name" value="HAMP"/>
    <property type="match status" value="1"/>
</dbReference>
<dbReference type="SUPFAM" id="SSF158472">
    <property type="entry name" value="HAMP domain-like"/>
    <property type="match status" value="1"/>
</dbReference>
<evidence type="ECO:0000256" key="1">
    <source>
        <dbReference type="ARBA" id="ARBA00004651"/>
    </source>
</evidence>
<feature type="transmembrane region" description="Helical" evidence="12">
    <location>
        <begin position="7"/>
        <end position="28"/>
    </location>
</feature>
<evidence type="ECO:0000256" key="6">
    <source>
        <dbReference type="ARBA" id="ARBA00022741"/>
    </source>
</evidence>
<comment type="subcellular location">
    <subcellularLocation>
        <location evidence="1">Cell membrane</location>
        <topology evidence="1">Multi-pass membrane protein</topology>
    </subcellularLocation>
</comment>
<dbReference type="Pfam" id="PF02518">
    <property type="entry name" value="HATPase_c"/>
    <property type="match status" value="1"/>
</dbReference>
<evidence type="ECO:0000256" key="3">
    <source>
        <dbReference type="ARBA" id="ARBA00022553"/>
    </source>
</evidence>
<reference evidence="15" key="1">
    <citation type="journal article" date="2019" name="Int. J. Syst. Evol. Microbiol.">
        <title>The Global Catalogue of Microorganisms (GCM) 10K type strain sequencing project: providing services to taxonomists for standard genome sequencing and annotation.</title>
        <authorList>
            <consortium name="The Broad Institute Genomics Platform"/>
            <consortium name="The Broad Institute Genome Sequencing Center for Infectious Disease"/>
            <person name="Wu L."/>
            <person name="Ma J."/>
        </authorList>
    </citation>
    <scope>NUCLEOTIDE SEQUENCE [LARGE SCALE GENOMIC DNA]</scope>
    <source>
        <strain evidence="15">CGMCC 1.18575</strain>
    </source>
</reference>
<dbReference type="SUPFAM" id="SSF55874">
    <property type="entry name" value="ATPase domain of HSP90 chaperone/DNA topoisomerase II/histidine kinase"/>
    <property type="match status" value="1"/>
</dbReference>
<evidence type="ECO:0000256" key="12">
    <source>
        <dbReference type="SAM" id="Phobius"/>
    </source>
</evidence>
<dbReference type="GO" id="GO:0004673">
    <property type="term" value="F:protein histidine kinase activity"/>
    <property type="evidence" value="ECO:0007669"/>
    <property type="project" value="UniProtKB-EC"/>
</dbReference>
<dbReference type="Gene3D" id="3.30.565.10">
    <property type="entry name" value="Histidine kinase-like ATPase, C-terminal domain"/>
    <property type="match status" value="1"/>
</dbReference>
<proteinExistence type="predicted"/>
<organism evidence="14 15">
    <name type="scientific">Cohnella soli</name>
    <dbReference type="NCBI Taxonomy" id="425005"/>
    <lineage>
        <taxon>Bacteria</taxon>
        <taxon>Bacillati</taxon>
        <taxon>Bacillota</taxon>
        <taxon>Bacilli</taxon>
        <taxon>Bacillales</taxon>
        <taxon>Paenibacillaceae</taxon>
        <taxon>Cohnella</taxon>
    </lineage>
</organism>
<dbReference type="Pfam" id="PF06580">
    <property type="entry name" value="His_kinase"/>
    <property type="match status" value="1"/>
</dbReference>
<dbReference type="Pfam" id="PF00672">
    <property type="entry name" value="HAMP"/>
    <property type="match status" value="1"/>
</dbReference>
<evidence type="ECO:0000256" key="10">
    <source>
        <dbReference type="ARBA" id="ARBA00023012"/>
    </source>
</evidence>
<protein>
    <submittedName>
        <fullName evidence="14">Sensor histidine kinase</fullName>
        <ecNumber evidence="14">2.7.13.3</ecNumber>
    </submittedName>
</protein>
<keyword evidence="10" id="KW-0902">Two-component regulatory system</keyword>
<accession>A0ABW0HRT8</accession>
<dbReference type="InterPro" id="IPR010559">
    <property type="entry name" value="Sig_transdc_His_kin_internal"/>
</dbReference>
<comment type="caution">
    <text evidence="14">The sequence shown here is derived from an EMBL/GenBank/DDBJ whole genome shotgun (WGS) entry which is preliminary data.</text>
</comment>
<evidence type="ECO:0000256" key="8">
    <source>
        <dbReference type="ARBA" id="ARBA00022840"/>
    </source>
</evidence>
<evidence type="ECO:0000256" key="7">
    <source>
        <dbReference type="ARBA" id="ARBA00022777"/>
    </source>
</evidence>
<keyword evidence="8" id="KW-0067">ATP-binding</keyword>
<evidence type="ECO:0000313" key="14">
    <source>
        <dbReference type="EMBL" id="MFC5402842.1"/>
    </source>
</evidence>
<dbReference type="InterPro" id="IPR003660">
    <property type="entry name" value="HAMP_dom"/>
</dbReference>
<feature type="domain" description="HAMP" evidence="13">
    <location>
        <begin position="302"/>
        <end position="354"/>
    </location>
</feature>
<dbReference type="EC" id="2.7.13.3" evidence="14"/>
<dbReference type="PANTHER" id="PTHR34220:SF11">
    <property type="entry name" value="SENSOR PROTEIN KINASE HPTS"/>
    <property type="match status" value="1"/>
</dbReference>
<sequence length="573" mass="65281">MRYYRSLPFKLGVGFAGIIVPLILLLLYNNLYSMNVVRKQVAESHKSMLEIYTNQMDSFLEQTSNYLLRLAFQYAGITSLSLNDPESDEYTLTKIQVRNQIDEDISKYNWVGMLFVYSPGSADLITTESGDAGKQIVREQLAGMLADKRFDPANYQTWRAVSLNGEACLMRLVQNDFNVYTGAWISVKRLMEPMSAIQLSDSGRAAILSTAGDILTPSTLRQDELPAMLKMLSESDKTYGTLSLSSRTLVVSHASRQSDTILLVMTPEEKLLSNLPLYQRIIYVVPFAALLILLLFLFFVRSIILKPINQLLIGMKRIKEGNLSFRLKRQSSKEFGTMADMFNEMAAEVTDLKISVYEEQIRWNKAEIRQLQLQIQPHFLLNSLNVVYNLAESKEYKLVQKMIRHLMNYFRFITRTSTPLVRIDEELKHIDTYLQIQQMRFPQSLSYRIDLAAGMEAVMLPPLLFQPFVENAIIHGYDKISRTCTVHISVDPDEDEPTSQFRVTIADSGRGFAEEQADRLTLGAADDYEHIGIRNVVQRLKFHYGDQARLTFSNKPEGGAVVCLYLPIQTTAG</sequence>
<keyword evidence="2" id="KW-1003">Cell membrane</keyword>
<dbReference type="InterPro" id="IPR050640">
    <property type="entry name" value="Bact_2-comp_sensor_kinase"/>
</dbReference>
<dbReference type="SMART" id="SM00304">
    <property type="entry name" value="HAMP"/>
    <property type="match status" value="1"/>
</dbReference>
<dbReference type="InterPro" id="IPR003594">
    <property type="entry name" value="HATPase_dom"/>
</dbReference>
<keyword evidence="3" id="KW-0597">Phosphoprotein</keyword>
<keyword evidence="5 12" id="KW-0812">Transmembrane</keyword>
<evidence type="ECO:0000313" key="15">
    <source>
        <dbReference type="Proteomes" id="UP001596113"/>
    </source>
</evidence>
<gene>
    <name evidence="14" type="ORF">ACFPOF_08820</name>
</gene>
<dbReference type="InterPro" id="IPR036890">
    <property type="entry name" value="HATPase_C_sf"/>
</dbReference>
<keyword evidence="6" id="KW-0547">Nucleotide-binding</keyword>
<keyword evidence="7 14" id="KW-0418">Kinase</keyword>
<evidence type="ECO:0000259" key="13">
    <source>
        <dbReference type="PROSITE" id="PS50885"/>
    </source>
</evidence>
<evidence type="ECO:0000256" key="2">
    <source>
        <dbReference type="ARBA" id="ARBA00022475"/>
    </source>
</evidence>